<evidence type="ECO:0000313" key="2">
    <source>
        <dbReference type="EMBL" id="ETO25698.1"/>
    </source>
</evidence>
<comment type="caution">
    <text evidence="2">The sequence shown here is derived from an EMBL/GenBank/DDBJ whole genome shotgun (WGS) entry which is preliminary data.</text>
</comment>
<dbReference type="AlphaFoldDB" id="X6NIG5"/>
<reference evidence="2 3" key="1">
    <citation type="journal article" date="2013" name="Curr. Biol.">
        <title>The Genome of the Foraminiferan Reticulomyxa filosa.</title>
        <authorList>
            <person name="Glockner G."/>
            <person name="Hulsmann N."/>
            <person name="Schleicher M."/>
            <person name="Noegel A.A."/>
            <person name="Eichinger L."/>
            <person name="Gallinger C."/>
            <person name="Pawlowski J."/>
            <person name="Sierra R."/>
            <person name="Euteneuer U."/>
            <person name="Pillet L."/>
            <person name="Moustafa A."/>
            <person name="Platzer M."/>
            <person name="Groth M."/>
            <person name="Szafranski K."/>
            <person name="Schliwa M."/>
        </authorList>
    </citation>
    <scope>NUCLEOTIDE SEQUENCE [LARGE SCALE GENOMIC DNA]</scope>
</reference>
<evidence type="ECO:0000313" key="3">
    <source>
        <dbReference type="Proteomes" id="UP000023152"/>
    </source>
</evidence>
<keyword evidence="3" id="KW-1185">Reference proteome</keyword>
<proteinExistence type="predicted"/>
<organism evidence="2 3">
    <name type="scientific">Reticulomyxa filosa</name>
    <dbReference type="NCBI Taxonomy" id="46433"/>
    <lineage>
        <taxon>Eukaryota</taxon>
        <taxon>Sar</taxon>
        <taxon>Rhizaria</taxon>
        <taxon>Retaria</taxon>
        <taxon>Foraminifera</taxon>
        <taxon>Monothalamids</taxon>
        <taxon>Reticulomyxidae</taxon>
        <taxon>Reticulomyxa</taxon>
    </lineage>
</organism>
<accession>X6NIG5</accession>
<gene>
    <name evidence="2" type="ORF">RFI_11438</name>
</gene>
<sequence>MIEAVKVIIHFINLSFLIPSLFDEQTQWESHILFFLLVNILSLPARFENANVWLLFFILWTNFTTFQEFTFLLRLLFLLLKIYFYQSFFIWSIPFKFFFRFIFRTFFSLNFIEITIYAEVNIEMKMKRKSSTVQKKLAINFHVCTKKSIRLKKANCGQFIRLNELLDRKPNKF</sequence>
<keyword evidence="1" id="KW-1133">Transmembrane helix</keyword>
<dbReference type="Proteomes" id="UP000023152">
    <property type="component" value="Unassembled WGS sequence"/>
</dbReference>
<dbReference type="EMBL" id="ASPP01008333">
    <property type="protein sequence ID" value="ETO25698.1"/>
    <property type="molecule type" value="Genomic_DNA"/>
</dbReference>
<keyword evidence="1" id="KW-0472">Membrane</keyword>
<feature type="transmembrane region" description="Helical" evidence="1">
    <location>
        <begin position="97"/>
        <end position="120"/>
    </location>
</feature>
<evidence type="ECO:0000256" key="1">
    <source>
        <dbReference type="SAM" id="Phobius"/>
    </source>
</evidence>
<keyword evidence="1" id="KW-0812">Transmembrane</keyword>
<protein>
    <submittedName>
        <fullName evidence="2">Uncharacterized protein</fullName>
    </submittedName>
</protein>
<feature type="transmembrane region" description="Helical" evidence="1">
    <location>
        <begin position="71"/>
        <end position="91"/>
    </location>
</feature>
<name>X6NIG5_RETFI</name>